<dbReference type="Pfam" id="PF13462">
    <property type="entry name" value="Thioredoxin_4"/>
    <property type="match status" value="1"/>
</dbReference>
<dbReference type="InterPro" id="IPR012336">
    <property type="entry name" value="Thioredoxin-like_fold"/>
</dbReference>
<dbReference type="PANTHER" id="PTHR33875">
    <property type="entry name" value="OS09G0542200 PROTEIN"/>
    <property type="match status" value="1"/>
</dbReference>
<sequence length="207" mass="22746">MALPPSLRPLIVAGDISAPHTLDIFLDYVCPFSAKMSLAIDSVLRPLLGPGGKYEGKVKVIFRPQVQPWHATSTFVHEAGLAVVRVSPQHFWPFSLALFKDQGDYFDQPSLTRTPLEIRANLAKLAGNVFGSDSNLVKEFSSLLEHKGSPNGGNSITDDLKYTVKFSRQNGIHVSPTVLWDGLIANEISSSWGEKEWNEFLAAKINA</sequence>
<dbReference type="SUPFAM" id="SSF52833">
    <property type="entry name" value="Thioredoxin-like"/>
    <property type="match status" value="1"/>
</dbReference>
<keyword evidence="3" id="KW-1185">Reference proteome</keyword>
<evidence type="ECO:0000313" key="2">
    <source>
        <dbReference type="EMBL" id="THV08155.1"/>
    </source>
</evidence>
<name>A0A4S8MY25_DENBC</name>
<dbReference type="InterPro" id="IPR036249">
    <property type="entry name" value="Thioredoxin-like_sf"/>
</dbReference>
<evidence type="ECO:0000313" key="3">
    <source>
        <dbReference type="Proteomes" id="UP000297245"/>
    </source>
</evidence>
<dbReference type="OrthoDB" id="37297at2759"/>
<evidence type="ECO:0000259" key="1">
    <source>
        <dbReference type="Pfam" id="PF13462"/>
    </source>
</evidence>
<reference evidence="2 3" key="1">
    <citation type="journal article" date="2019" name="Nat. Ecol. Evol.">
        <title>Megaphylogeny resolves global patterns of mushroom evolution.</title>
        <authorList>
            <person name="Varga T."/>
            <person name="Krizsan K."/>
            <person name="Foldi C."/>
            <person name="Dima B."/>
            <person name="Sanchez-Garcia M."/>
            <person name="Sanchez-Ramirez S."/>
            <person name="Szollosi G.J."/>
            <person name="Szarkandi J.G."/>
            <person name="Papp V."/>
            <person name="Albert L."/>
            <person name="Andreopoulos W."/>
            <person name="Angelini C."/>
            <person name="Antonin V."/>
            <person name="Barry K.W."/>
            <person name="Bougher N.L."/>
            <person name="Buchanan P."/>
            <person name="Buyck B."/>
            <person name="Bense V."/>
            <person name="Catcheside P."/>
            <person name="Chovatia M."/>
            <person name="Cooper J."/>
            <person name="Damon W."/>
            <person name="Desjardin D."/>
            <person name="Finy P."/>
            <person name="Geml J."/>
            <person name="Haridas S."/>
            <person name="Hughes K."/>
            <person name="Justo A."/>
            <person name="Karasinski D."/>
            <person name="Kautmanova I."/>
            <person name="Kiss B."/>
            <person name="Kocsube S."/>
            <person name="Kotiranta H."/>
            <person name="LaButti K.M."/>
            <person name="Lechner B.E."/>
            <person name="Liimatainen K."/>
            <person name="Lipzen A."/>
            <person name="Lukacs Z."/>
            <person name="Mihaltcheva S."/>
            <person name="Morgado L.N."/>
            <person name="Niskanen T."/>
            <person name="Noordeloos M.E."/>
            <person name="Ohm R.A."/>
            <person name="Ortiz-Santana B."/>
            <person name="Ovrebo C."/>
            <person name="Racz N."/>
            <person name="Riley R."/>
            <person name="Savchenko A."/>
            <person name="Shiryaev A."/>
            <person name="Soop K."/>
            <person name="Spirin V."/>
            <person name="Szebenyi C."/>
            <person name="Tomsovsky M."/>
            <person name="Tulloss R.E."/>
            <person name="Uehling J."/>
            <person name="Grigoriev I.V."/>
            <person name="Vagvolgyi C."/>
            <person name="Papp T."/>
            <person name="Martin F.M."/>
            <person name="Miettinen O."/>
            <person name="Hibbett D.S."/>
            <person name="Nagy L.G."/>
        </authorList>
    </citation>
    <scope>NUCLEOTIDE SEQUENCE [LARGE SCALE GENOMIC DNA]</scope>
    <source>
        <strain evidence="2 3">CBS 962.96</strain>
    </source>
</reference>
<protein>
    <recommendedName>
        <fullName evidence="1">Thioredoxin-like fold domain-containing protein</fullName>
    </recommendedName>
</protein>
<feature type="domain" description="Thioredoxin-like fold" evidence="1">
    <location>
        <begin position="11"/>
        <end position="186"/>
    </location>
</feature>
<dbReference type="Proteomes" id="UP000297245">
    <property type="component" value="Unassembled WGS sequence"/>
</dbReference>
<dbReference type="EMBL" id="ML179035">
    <property type="protein sequence ID" value="THV08155.1"/>
    <property type="molecule type" value="Genomic_DNA"/>
</dbReference>
<dbReference type="Gene3D" id="3.40.30.10">
    <property type="entry name" value="Glutaredoxin"/>
    <property type="match status" value="1"/>
</dbReference>
<dbReference type="PANTHER" id="PTHR33875:SF2">
    <property type="entry name" value="ACR183CP"/>
    <property type="match status" value="1"/>
</dbReference>
<dbReference type="AlphaFoldDB" id="A0A4S8MY25"/>
<gene>
    <name evidence="2" type="ORF">K435DRAFT_740062</name>
</gene>
<accession>A0A4S8MY25</accession>
<organism evidence="2 3">
    <name type="scientific">Dendrothele bispora (strain CBS 962.96)</name>
    <dbReference type="NCBI Taxonomy" id="1314807"/>
    <lineage>
        <taxon>Eukaryota</taxon>
        <taxon>Fungi</taxon>
        <taxon>Dikarya</taxon>
        <taxon>Basidiomycota</taxon>
        <taxon>Agaricomycotina</taxon>
        <taxon>Agaricomycetes</taxon>
        <taxon>Agaricomycetidae</taxon>
        <taxon>Agaricales</taxon>
        <taxon>Agaricales incertae sedis</taxon>
        <taxon>Dendrothele</taxon>
    </lineage>
</organism>
<proteinExistence type="predicted"/>